<keyword evidence="4" id="KW-0342">GTP-binding</keyword>
<dbReference type="AlphaFoldDB" id="A0A6J4H3R3"/>
<dbReference type="EMBL" id="CADCTF010000011">
    <property type="protein sequence ID" value="CAA9213211.1"/>
    <property type="molecule type" value="Genomic_DNA"/>
</dbReference>
<evidence type="ECO:0008006" key="6">
    <source>
        <dbReference type="Google" id="ProtNLM"/>
    </source>
</evidence>
<sequence>MAPAAVVTLVPVKAFSQAKRRLAPTLGPAERSALARAMADGVLAAASAAPVAVACDDVGVAQWAELRGARVIWTAGLGLDGAVARGLEVLAADGHRQVIVAHADLPLATDLTRVARFPGVTIVPDRHDDGTNVLCVPAASSFPFAYGPGSFRRHHALARTLGHDVRIARLADLSWDVDVPDDLVAISPAGV</sequence>
<reference evidence="5" key="1">
    <citation type="submission" date="2020-02" db="EMBL/GenBank/DDBJ databases">
        <authorList>
            <person name="Meier V. D."/>
        </authorList>
    </citation>
    <scope>NUCLEOTIDE SEQUENCE</scope>
    <source>
        <strain evidence="5">AVDCRST_MAG50</strain>
    </source>
</reference>
<dbReference type="Gene3D" id="3.90.550.10">
    <property type="entry name" value="Spore Coat Polysaccharide Biosynthesis Protein SpsA, Chain A"/>
    <property type="match status" value="1"/>
</dbReference>
<dbReference type="GO" id="GO:0005525">
    <property type="term" value="F:GTP binding"/>
    <property type="evidence" value="ECO:0007669"/>
    <property type="project" value="UniProtKB-KW"/>
</dbReference>
<evidence type="ECO:0000313" key="5">
    <source>
        <dbReference type="EMBL" id="CAA9213211.1"/>
    </source>
</evidence>
<proteinExistence type="predicted"/>
<evidence type="ECO:0000256" key="2">
    <source>
        <dbReference type="ARBA" id="ARBA00022695"/>
    </source>
</evidence>
<keyword evidence="1" id="KW-0808">Transferase</keyword>
<protein>
    <recommendedName>
        <fullName evidence="6">2-phospho-L-lactate guanylyltransferase</fullName>
    </recommendedName>
</protein>
<dbReference type="SUPFAM" id="SSF53448">
    <property type="entry name" value="Nucleotide-diphospho-sugar transferases"/>
    <property type="match status" value="1"/>
</dbReference>
<accession>A0A6J4H3R3</accession>
<organism evidence="5">
    <name type="scientific">uncultured Acidimicrobiales bacterium</name>
    <dbReference type="NCBI Taxonomy" id="310071"/>
    <lineage>
        <taxon>Bacteria</taxon>
        <taxon>Bacillati</taxon>
        <taxon>Actinomycetota</taxon>
        <taxon>Acidimicrobiia</taxon>
        <taxon>Acidimicrobiales</taxon>
        <taxon>environmental samples</taxon>
    </lineage>
</organism>
<gene>
    <name evidence="5" type="ORF">AVDCRST_MAG50-141</name>
</gene>
<dbReference type="InterPro" id="IPR002835">
    <property type="entry name" value="CofC"/>
</dbReference>
<evidence type="ECO:0000256" key="4">
    <source>
        <dbReference type="ARBA" id="ARBA00023134"/>
    </source>
</evidence>
<dbReference type="NCBIfam" id="TIGR03552">
    <property type="entry name" value="F420_cofC"/>
    <property type="match status" value="1"/>
</dbReference>
<evidence type="ECO:0000256" key="1">
    <source>
        <dbReference type="ARBA" id="ARBA00022679"/>
    </source>
</evidence>
<dbReference type="PANTHER" id="PTHR40392">
    <property type="entry name" value="2-PHOSPHO-L-LACTATE GUANYLYLTRANSFERASE"/>
    <property type="match status" value="1"/>
</dbReference>
<dbReference type="InterPro" id="IPR029044">
    <property type="entry name" value="Nucleotide-diphossugar_trans"/>
</dbReference>
<dbReference type="PANTHER" id="PTHR40392:SF1">
    <property type="entry name" value="2-PHOSPHO-L-LACTATE GUANYLYLTRANSFERASE"/>
    <property type="match status" value="1"/>
</dbReference>
<dbReference type="GO" id="GO:0043814">
    <property type="term" value="F:phospholactate guanylyltransferase activity"/>
    <property type="evidence" value="ECO:0007669"/>
    <property type="project" value="InterPro"/>
</dbReference>
<name>A0A6J4H3R3_9ACTN</name>
<evidence type="ECO:0000256" key="3">
    <source>
        <dbReference type="ARBA" id="ARBA00022741"/>
    </source>
</evidence>
<keyword evidence="3" id="KW-0547">Nucleotide-binding</keyword>
<keyword evidence="2" id="KW-0548">Nucleotidyltransferase</keyword>
<dbReference type="Pfam" id="PF01983">
    <property type="entry name" value="CofC"/>
    <property type="match status" value="1"/>
</dbReference>